<dbReference type="InterPro" id="IPR036779">
    <property type="entry name" value="LysM_dom_sf"/>
</dbReference>
<dbReference type="PANTHER" id="PTHR27002:SF616">
    <property type="entry name" value="RECEPTOR-LIKE SERINE_THREONINE-PROTEIN KINASE"/>
    <property type="match status" value="1"/>
</dbReference>
<dbReference type="InterPro" id="IPR000719">
    <property type="entry name" value="Prot_kinase_dom"/>
</dbReference>
<evidence type="ECO:0000256" key="9">
    <source>
        <dbReference type="ARBA" id="ARBA00022777"/>
    </source>
</evidence>
<evidence type="ECO:0000259" key="17">
    <source>
        <dbReference type="PROSITE" id="PS50011"/>
    </source>
</evidence>
<protein>
    <recommendedName>
        <fullName evidence="21">Protein kinase domain-containing protein</fullName>
    </recommendedName>
</protein>
<evidence type="ECO:0000256" key="10">
    <source>
        <dbReference type="ARBA" id="ARBA00022840"/>
    </source>
</evidence>
<dbReference type="Gene3D" id="3.10.350.10">
    <property type="entry name" value="LysM domain"/>
    <property type="match status" value="1"/>
</dbReference>
<dbReference type="GO" id="GO:0005524">
    <property type="term" value="F:ATP binding"/>
    <property type="evidence" value="ECO:0007669"/>
    <property type="project" value="UniProtKB-KW"/>
</dbReference>
<dbReference type="Pfam" id="PF23446">
    <property type="entry name" value="LysM1_NFP_LYK"/>
    <property type="match status" value="1"/>
</dbReference>
<evidence type="ECO:0000256" key="3">
    <source>
        <dbReference type="ARBA" id="ARBA00022475"/>
    </source>
</evidence>
<feature type="domain" description="LysM" evidence="18">
    <location>
        <begin position="188"/>
        <end position="232"/>
    </location>
</feature>
<dbReference type="SMART" id="SM00220">
    <property type="entry name" value="S_TKc"/>
    <property type="match status" value="1"/>
</dbReference>
<gene>
    <name evidence="19" type="ORF">A4U43_C07F38960</name>
</gene>
<dbReference type="InterPro" id="IPR018392">
    <property type="entry name" value="LysM"/>
</dbReference>
<dbReference type="SMART" id="SM00257">
    <property type="entry name" value="LysM"/>
    <property type="match status" value="2"/>
</dbReference>
<dbReference type="PROSITE" id="PS50011">
    <property type="entry name" value="PROTEIN_KINASE_DOM"/>
    <property type="match status" value="1"/>
</dbReference>
<dbReference type="InterPro" id="IPR056561">
    <property type="entry name" value="NFP_LYK_LysM1"/>
</dbReference>
<keyword evidence="15" id="KW-0325">Glycoprotein</keyword>
<evidence type="ECO:0000313" key="19">
    <source>
        <dbReference type="EMBL" id="ONK65621.1"/>
    </source>
</evidence>
<feature type="signal peptide" evidence="16">
    <location>
        <begin position="1"/>
        <end position="21"/>
    </location>
</feature>
<evidence type="ECO:0000256" key="7">
    <source>
        <dbReference type="ARBA" id="ARBA00022729"/>
    </source>
</evidence>
<dbReference type="AlphaFoldDB" id="A0A5P1EM50"/>
<dbReference type="Gene3D" id="1.10.510.10">
    <property type="entry name" value="Transferase(Phosphotransferase) domain 1"/>
    <property type="match status" value="1"/>
</dbReference>
<dbReference type="PROSITE" id="PS00108">
    <property type="entry name" value="PROTEIN_KINASE_ST"/>
    <property type="match status" value="1"/>
</dbReference>
<keyword evidence="3" id="KW-1003">Cell membrane</keyword>
<sequence length="700" mass="79033">MKPLFLFLISFLLRLLISSHAQIQPSYEVNNPQYNCASTINGSTTQGYACDGAQRGCDTYLTFRSQTKYQTPSQISSLLNVNPSSILNNIPENSSLIPIDELVIIPTTCSCTGNYSQHNATYTIQTTGETYFSIANGTYQGLSTCQAIMAQNPYNPLELVHGMKINVPLRCACPTTDQITEFGVKYLLTYFVTWGDGVRSIARKFNSSYQSVLDANGLSSGDVIYPFTTLLIPIDAEPTKVQVQSLQPPPLSPEPPVSRGSRKKWIYVGVASGAVFLVSTSILSLYFCCFRNGENPIFKQGVRRFFFKNQSNNGDMENDIDLPLFDFDTIAVATDNFSQGNKLGEGGFGPVYKGKLGEDEEIAVKRLSRASQQGVDEFKNEIVLIAKLQHRNLVRLLGGCIQGEERMLIYEFMPNSSLDTFLFGKVEGTYLDWQTRYQIIIGITRGLVYLHHDSRFRIIHRDLKASNILLDKNMNPKISDFGMARIFIGDETDFNTRKVVGTYGYMSPEYALEGIFSLKSDVFSFGVLILEIISGKRNRGVYAFSSHLNLVAHVWSLWNEDQSLQLVDELIIHSFTMNEVLKCIKIGLYKEPHYLSTLRNVLPRNYYLIVKRFAEMRCVRLCLWRYMEFPHQRISLPMSKPGGFPGNGLDLFVRNHGFFILNPEHLNSRGVARKLSLRAASDEQLVEIRRNCEEETLKAT</sequence>
<dbReference type="SUPFAM" id="SSF54106">
    <property type="entry name" value="LysM domain"/>
    <property type="match status" value="1"/>
</dbReference>
<evidence type="ECO:0000313" key="20">
    <source>
        <dbReference type="Proteomes" id="UP000243459"/>
    </source>
</evidence>
<keyword evidence="5" id="KW-0808">Transferase</keyword>
<evidence type="ECO:0000256" key="16">
    <source>
        <dbReference type="SAM" id="SignalP"/>
    </source>
</evidence>
<dbReference type="InterPro" id="IPR001245">
    <property type="entry name" value="Ser-Thr/Tyr_kinase_cat_dom"/>
</dbReference>
<accession>A0A5P1EM50</accession>
<keyword evidence="4" id="KW-0723">Serine/threonine-protein kinase</keyword>
<dbReference type="PROSITE" id="PS51782">
    <property type="entry name" value="LYSM"/>
    <property type="match status" value="1"/>
</dbReference>
<proteinExistence type="predicted"/>
<dbReference type="FunFam" id="3.30.200.20:FF:000330">
    <property type="entry name" value="G-type lectin S-receptor-like serine/threonine-protein kinase At4g03230"/>
    <property type="match status" value="1"/>
</dbReference>
<comment type="subcellular location">
    <subcellularLocation>
        <location evidence="2">Cell membrane</location>
    </subcellularLocation>
    <subcellularLocation>
        <location evidence="1">Membrane</location>
        <topology evidence="1">Single-pass membrane protein</topology>
    </subcellularLocation>
</comment>
<evidence type="ECO:0000256" key="2">
    <source>
        <dbReference type="ARBA" id="ARBA00004236"/>
    </source>
</evidence>
<keyword evidence="8" id="KW-0547">Nucleotide-binding</keyword>
<evidence type="ECO:0000256" key="15">
    <source>
        <dbReference type="ARBA" id="ARBA00023180"/>
    </source>
</evidence>
<keyword evidence="20" id="KW-1185">Reference proteome</keyword>
<evidence type="ECO:0000256" key="4">
    <source>
        <dbReference type="ARBA" id="ARBA00022527"/>
    </source>
</evidence>
<keyword evidence="6" id="KW-0812">Transmembrane</keyword>
<organism evidence="19 20">
    <name type="scientific">Asparagus officinalis</name>
    <name type="common">Garden asparagus</name>
    <dbReference type="NCBI Taxonomy" id="4686"/>
    <lineage>
        <taxon>Eukaryota</taxon>
        <taxon>Viridiplantae</taxon>
        <taxon>Streptophyta</taxon>
        <taxon>Embryophyta</taxon>
        <taxon>Tracheophyta</taxon>
        <taxon>Spermatophyta</taxon>
        <taxon>Magnoliopsida</taxon>
        <taxon>Liliopsida</taxon>
        <taxon>Asparagales</taxon>
        <taxon>Asparagaceae</taxon>
        <taxon>Asparagoideae</taxon>
        <taxon>Asparagus</taxon>
    </lineage>
</organism>
<name>A0A5P1EM50_ASPOF</name>
<evidence type="ECO:0000256" key="8">
    <source>
        <dbReference type="ARBA" id="ARBA00022741"/>
    </source>
</evidence>
<keyword evidence="13" id="KW-1015">Disulfide bond</keyword>
<dbReference type="Proteomes" id="UP000243459">
    <property type="component" value="Chromosome 7"/>
</dbReference>
<dbReference type="InterPro" id="IPR011009">
    <property type="entry name" value="Kinase-like_dom_sf"/>
</dbReference>
<keyword evidence="9" id="KW-0418">Kinase</keyword>
<evidence type="ECO:0000256" key="14">
    <source>
        <dbReference type="ARBA" id="ARBA00023170"/>
    </source>
</evidence>
<evidence type="ECO:0000256" key="6">
    <source>
        <dbReference type="ARBA" id="ARBA00022692"/>
    </source>
</evidence>
<dbReference type="GO" id="GO:0004674">
    <property type="term" value="F:protein serine/threonine kinase activity"/>
    <property type="evidence" value="ECO:0007669"/>
    <property type="project" value="UniProtKB-KW"/>
</dbReference>
<feature type="domain" description="Protein kinase" evidence="17">
    <location>
        <begin position="337"/>
        <end position="608"/>
    </location>
</feature>
<evidence type="ECO:0000256" key="13">
    <source>
        <dbReference type="ARBA" id="ARBA00023157"/>
    </source>
</evidence>
<dbReference type="FunFam" id="1.10.510.10:FF:000060">
    <property type="entry name" value="G-type lectin S-receptor-like serine/threonine-protein kinase"/>
    <property type="match status" value="1"/>
</dbReference>
<dbReference type="GO" id="GO:0005886">
    <property type="term" value="C:plasma membrane"/>
    <property type="evidence" value="ECO:0007669"/>
    <property type="project" value="UniProtKB-SubCell"/>
</dbReference>
<dbReference type="SUPFAM" id="SSF56112">
    <property type="entry name" value="Protein kinase-like (PK-like)"/>
    <property type="match status" value="1"/>
</dbReference>
<evidence type="ECO:0000256" key="1">
    <source>
        <dbReference type="ARBA" id="ARBA00004167"/>
    </source>
</evidence>
<keyword evidence="7 16" id="KW-0732">Signal</keyword>
<dbReference type="Pfam" id="PF23473">
    <property type="entry name" value="LysM3_LYK4_5"/>
    <property type="match status" value="1"/>
</dbReference>
<dbReference type="Gramene" id="ONK65621">
    <property type="protein sequence ID" value="ONK65621"/>
    <property type="gene ID" value="A4U43_C07F38960"/>
</dbReference>
<keyword evidence="12" id="KW-0472">Membrane</keyword>
<evidence type="ECO:0000259" key="18">
    <source>
        <dbReference type="PROSITE" id="PS51782"/>
    </source>
</evidence>
<dbReference type="Pfam" id="PF07714">
    <property type="entry name" value="PK_Tyr_Ser-Thr"/>
    <property type="match status" value="1"/>
</dbReference>
<dbReference type="PANTHER" id="PTHR27002">
    <property type="entry name" value="RECEPTOR-LIKE SERINE/THREONINE-PROTEIN KINASE SD1-8"/>
    <property type="match status" value="1"/>
</dbReference>
<reference evidence="20" key="1">
    <citation type="journal article" date="2017" name="Nat. Commun.">
        <title>The asparagus genome sheds light on the origin and evolution of a young Y chromosome.</title>
        <authorList>
            <person name="Harkess A."/>
            <person name="Zhou J."/>
            <person name="Xu C."/>
            <person name="Bowers J.E."/>
            <person name="Van der Hulst R."/>
            <person name="Ayyampalayam S."/>
            <person name="Mercati F."/>
            <person name="Riccardi P."/>
            <person name="McKain M.R."/>
            <person name="Kakrana A."/>
            <person name="Tang H."/>
            <person name="Ray J."/>
            <person name="Groenendijk J."/>
            <person name="Arikit S."/>
            <person name="Mathioni S.M."/>
            <person name="Nakano M."/>
            <person name="Shan H."/>
            <person name="Telgmann-Rauber A."/>
            <person name="Kanno A."/>
            <person name="Yue Z."/>
            <person name="Chen H."/>
            <person name="Li W."/>
            <person name="Chen Y."/>
            <person name="Xu X."/>
            <person name="Zhang Y."/>
            <person name="Luo S."/>
            <person name="Chen H."/>
            <person name="Gao J."/>
            <person name="Mao Z."/>
            <person name="Pires J.C."/>
            <person name="Luo M."/>
            <person name="Kudrna D."/>
            <person name="Wing R.A."/>
            <person name="Meyers B.C."/>
            <person name="Yi K."/>
            <person name="Kong H."/>
            <person name="Lavrijsen P."/>
            <person name="Sunseri F."/>
            <person name="Falavigna A."/>
            <person name="Ye Y."/>
            <person name="Leebens-Mack J.H."/>
            <person name="Chen G."/>
        </authorList>
    </citation>
    <scope>NUCLEOTIDE SEQUENCE [LARGE SCALE GENOMIC DNA]</scope>
    <source>
        <strain evidence="20">cv. DH0086</strain>
    </source>
</reference>
<evidence type="ECO:0000256" key="11">
    <source>
        <dbReference type="ARBA" id="ARBA00022989"/>
    </source>
</evidence>
<dbReference type="OMA" id="MARIFIG"/>
<dbReference type="InterPro" id="IPR056562">
    <property type="entry name" value="LysM2_CERK1_LYK3_4_5"/>
</dbReference>
<dbReference type="EMBL" id="CM007387">
    <property type="protein sequence ID" value="ONK65621.1"/>
    <property type="molecule type" value="Genomic_DNA"/>
</dbReference>
<dbReference type="CDD" id="cd00118">
    <property type="entry name" value="LysM"/>
    <property type="match status" value="1"/>
</dbReference>
<evidence type="ECO:0000256" key="5">
    <source>
        <dbReference type="ARBA" id="ARBA00022679"/>
    </source>
</evidence>
<dbReference type="InterPro" id="IPR056563">
    <property type="entry name" value="LysM3_LYK4_5"/>
</dbReference>
<keyword evidence="14" id="KW-0675">Receptor</keyword>
<keyword evidence="10" id="KW-0067">ATP-binding</keyword>
<keyword evidence="11" id="KW-1133">Transmembrane helix</keyword>
<dbReference type="InterPro" id="IPR008271">
    <property type="entry name" value="Ser/Thr_kinase_AS"/>
</dbReference>
<evidence type="ECO:0008006" key="21">
    <source>
        <dbReference type="Google" id="ProtNLM"/>
    </source>
</evidence>
<feature type="chain" id="PRO_5024419409" description="Protein kinase domain-containing protein" evidence="16">
    <location>
        <begin position="22"/>
        <end position="700"/>
    </location>
</feature>
<dbReference type="Gene3D" id="3.30.200.20">
    <property type="entry name" value="Phosphorylase Kinase, domain 1"/>
    <property type="match status" value="1"/>
</dbReference>
<dbReference type="Pfam" id="PF23472">
    <property type="entry name" value="LysM2_CERK1_LYK3_4_5"/>
    <property type="match status" value="1"/>
</dbReference>
<evidence type="ECO:0000256" key="12">
    <source>
        <dbReference type="ARBA" id="ARBA00023136"/>
    </source>
</evidence>